<keyword evidence="4" id="KW-1185">Reference proteome</keyword>
<dbReference type="OrthoDB" id="5428081at2759"/>
<proteinExistence type="predicted"/>
<evidence type="ECO:0000256" key="1">
    <source>
        <dbReference type="SAM" id="MobiDB-lite"/>
    </source>
</evidence>
<dbReference type="Proteomes" id="UP000054321">
    <property type="component" value="Unassembled WGS sequence"/>
</dbReference>
<keyword evidence="2" id="KW-0472">Membrane</keyword>
<protein>
    <submittedName>
        <fullName evidence="3">Uncharacterized protein</fullName>
    </submittedName>
</protein>
<evidence type="ECO:0000256" key="2">
    <source>
        <dbReference type="SAM" id="Phobius"/>
    </source>
</evidence>
<reference evidence="4" key="2">
    <citation type="submission" date="2015-01" db="EMBL/GenBank/DDBJ databases">
        <title>Evolutionary Origins and Diversification of the Mycorrhizal Mutualists.</title>
        <authorList>
            <consortium name="DOE Joint Genome Institute"/>
            <consortium name="Mycorrhizal Genomics Consortium"/>
            <person name="Kohler A."/>
            <person name="Kuo A."/>
            <person name="Nagy L.G."/>
            <person name="Floudas D."/>
            <person name="Copeland A."/>
            <person name="Barry K.W."/>
            <person name="Cichocki N."/>
            <person name="Veneault-Fourrey C."/>
            <person name="LaButti K."/>
            <person name="Lindquist E.A."/>
            <person name="Lipzen A."/>
            <person name="Lundell T."/>
            <person name="Morin E."/>
            <person name="Murat C."/>
            <person name="Riley R."/>
            <person name="Ohm R."/>
            <person name="Sun H."/>
            <person name="Tunlid A."/>
            <person name="Henrissat B."/>
            <person name="Grigoriev I.V."/>
            <person name="Hibbett D.S."/>
            <person name="Martin F."/>
        </authorList>
    </citation>
    <scope>NUCLEOTIDE SEQUENCE [LARGE SCALE GENOMIC DNA]</scope>
    <source>
        <strain evidence="4">Zn</strain>
    </source>
</reference>
<feature type="region of interest" description="Disordered" evidence="1">
    <location>
        <begin position="75"/>
        <end position="97"/>
    </location>
</feature>
<dbReference type="InParanoid" id="A0A0C3DQV6"/>
<dbReference type="AlphaFoldDB" id="A0A0C3DQV6"/>
<keyword evidence="2" id="KW-0812">Transmembrane</keyword>
<organism evidence="3 4">
    <name type="scientific">Oidiodendron maius (strain Zn)</name>
    <dbReference type="NCBI Taxonomy" id="913774"/>
    <lineage>
        <taxon>Eukaryota</taxon>
        <taxon>Fungi</taxon>
        <taxon>Dikarya</taxon>
        <taxon>Ascomycota</taxon>
        <taxon>Pezizomycotina</taxon>
        <taxon>Leotiomycetes</taxon>
        <taxon>Leotiomycetes incertae sedis</taxon>
        <taxon>Myxotrichaceae</taxon>
        <taxon>Oidiodendron</taxon>
    </lineage>
</organism>
<feature type="transmembrane region" description="Helical" evidence="2">
    <location>
        <begin position="12"/>
        <end position="29"/>
    </location>
</feature>
<accession>A0A0C3DQV6</accession>
<evidence type="ECO:0000313" key="4">
    <source>
        <dbReference type="Proteomes" id="UP000054321"/>
    </source>
</evidence>
<dbReference type="EMBL" id="KN832872">
    <property type="protein sequence ID" value="KIN04433.1"/>
    <property type="molecule type" value="Genomic_DNA"/>
</dbReference>
<name>A0A0C3DQV6_OIDMZ</name>
<sequence length="97" mass="10915">MSTTLHTIRRSIWAISITAITVAGAWYGAGLKIEKEQRQAIEKRREASPAALIAQLETQRGGLVAKRLGLEKKLNELEKRNQGATREESKEGMERKR</sequence>
<gene>
    <name evidence="3" type="ORF">OIDMADRAFT_17505</name>
</gene>
<keyword evidence="2" id="KW-1133">Transmembrane helix</keyword>
<dbReference type="HOGENOM" id="CLU_158092_0_0_1"/>
<evidence type="ECO:0000313" key="3">
    <source>
        <dbReference type="EMBL" id="KIN04433.1"/>
    </source>
</evidence>
<reference evidence="3 4" key="1">
    <citation type="submission" date="2014-04" db="EMBL/GenBank/DDBJ databases">
        <authorList>
            <consortium name="DOE Joint Genome Institute"/>
            <person name="Kuo A."/>
            <person name="Martino E."/>
            <person name="Perotto S."/>
            <person name="Kohler A."/>
            <person name="Nagy L.G."/>
            <person name="Floudas D."/>
            <person name="Copeland A."/>
            <person name="Barry K.W."/>
            <person name="Cichocki N."/>
            <person name="Veneault-Fourrey C."/>
            <person name="LaButti K."/>
            <person name="Lindquist E.A."/>
            <person name="Lipzen A."/>
            <person name="Lundell T."/>
            <person name="Morin E."/>
            <person name="Murat C."/>
            <person name="Sun H."/>
            <person name="Tunlid A."/>
            <person name="Henrissat B."/>
            <person name="Grigoriev I.V."/>
            <person name="Hibbett D.S."/>
            <person name="Martin F."/>
            <person name="Nordberg H.P."/>
            <person name="Cantor M.N."/>
            <person name="Hua S.X."/>
        </authorList>
    </citation>
    <scope>NUCLEOTIDE SEQUENCE [LARGE SCALE GENOMIC DNA]</scope>
    <source>
        <strain evidence="3 4">Zn</strain>
    </source>
</reference>